<dbReference type="NCBIfam" id="TIGR00377">
    <property type="entry name" value="ant_ant_sig"/>
    <property type="match status" value="1"/>
</dbReference>
<dbReference type="Gene3D" id="3.30.750.24">
    <property type="entry name" value="STAS domain"/>
    <property type="match status" value="1"/>
</dbReference>
<evidence type="ECO:0000259" key="2">
    <source>
        <dbReference type="PROSITE" id="PS50801"/>
    </source>
</evidence>
<dbReference type="AlphaFoldDB" id="A0A0F9TFU5"/>
<dbReference type="InterPro" id="IPR003658">
    <property type="entry name" value="Anti-sigma_ant"/>
</dbReference>
<dbReference type="SUPFAM" id="SSF52091">
    <property type="entry name" value="SpoIIaa-like"/>
    <property type="match status" value="1"/>
</dbReference>
<dbReference type="Pfam" id="PF01740">
    <property type="entry name" value="STAS"/>
    <property type="match status" value="1"/>
</dbReference>
<organism evidence="3">
    <name type="scientific">marine sediment metagenome</name>
    <dbReference type="NCBI Taxonomy" id="412755"/>
    <lineage>
        <taxon>unclassified sequences</taxon>
        <taxon>metagenomes</taxon>
        <taxon>ecological metagenomes</taxon>
    </lineage>
</organism>
<comment type="similarity">
    <text evidence="1">Belongs to the anti-sigma-factor antagonist family.</text>
</comment>
<reference evidence="3" key="1">
    <citation type="journal article" date="2015" name="Nature">
        <title>Complex archaea that bridge the gap between prokaryotes and eukaryotes.</title>
        <authorList>
            <person name="Spang A."/>
            <person name="Saw J.H."/>
            <person name="Jorgensen S.L."/>
            <person name="Zaremba-Niedzwiedzka K."/>
            <person name="Martijn J."/>
            <person name="Lind A.E."/>
            <person name="van Eijk R."/>
            <person name="Schleper C."/>
            <person name="Guy L."/>
            <person name="Ettema T.J."/>
        </authorList>
    </citation>
    <scope>NUCLEOTIDE SEQUENCE</scope>
</reference>
<sequence length="85" mass="9123">MGEFLTHTAKRGVDTIVELTEVTFLASAGLGLLASVRKQLKRTGAKMVLLNPSAQVARAIRTSRMDILFPITDNLDQALAALGID</sequence>
<evidence type="ECO:0000313" key="3">
    <source>
        <dbReference type="EMBL" id="KKN73727.1"/>
    </source>
</evidence>
<gene>
    <name evidence="3" type="ORF">LCGC14_0397730</name>
</gene>
<dbReference type="PANTHER" id="PTHR33495:SF2">
    <property type="entry name" value="ANTI-SIGMA FACTOR ANTAGONIST TM_1081-RELATED"/>
    <property type="match status" value="1"/>
</dbReference>
<dbReference type="PANTHER" id="PTHR33495">
    <property type="entry name" value="ANTI-SIGMA FACTOR ANTAGONIST TM_1081-RELATED-RELATED"/>
    <property type="match status" value="1"/>
</dbReference>
<dbReference type="CDD" id="cd07043">
    <property type="entry name" value="STAS_anti-anti-sigma_factors"/>
    <property type="match status" value="1"/>
</dbReference>
<dbReference type="InterPro" id="IPR002645">
    <property type="entry name" value="STAS_dom"/>
</dbReference>
<feature type="domain" description="STAS" evidence="2">
    <location>
        <begin position="1"/>
        <end position="82"/>
    </location>
</feature>
<dbReference type="GO" id="GO:0043856">
    <property type="term" value="F:anti-sigma factor antagonist activity"/>
    <property type="evidence" value="ECO:0007669"/>
    <property type="project" value="InterPro"/>
</dbReference>
<proteinExistence type="inferred from homology"/>
<dbReference type="EMBL" id="LAZR01000338">
    <property type="protein sequence ID" value="KKN73727.1"/>
    <property type="molecule type" value="Genomic_DNA"/>
</dbReference>
<protein>
    <recommendedName>
        <fullName evidence="2">STAS domain-containing protein</fullName>
    </recommendedName>
</protein>
<dbReference type="PROSITE" id="PS50801">
    <property type="entry name" value="STAS"/>
    <property type="match status" value="1"/>
</dbReference>
<evidence type="ECO:0000256" key="1">
    <source>
        <dbReference type="ARBA" id="ARBA00009013"/>
    </source>
</evidence>
<name>A0A0F9TFU5_9ZZZZ</name>
<dbReference type="InterPro" id="IPR036513">
    <property type="entry name" value="STAS_dom_sf"/>
</dbReference>
<accession>A0A0F9TFU5</accession>
<comment type="caution">
    <text evidence="3">The sequence shown here is derived from an EMBL/GenBank/DDBJ whole genome shotgun (WGS) entry which is preliminary data.</text>
</comment>